<dbReference type="InterPro" id="IPR029044">
    <property type="entry name" value="Nucleotide-diphossugar_trans"/>
</dbReference>
<proteinExistence type="inferred from homology"/>
<sequence length="260" mass="27781">MQAQDHVAVVIPAFNEAEALPSFLAEIHASFESIGVSVSVIVVDDASTDATSDAAAPLADVIRSPRNQGHGPTALAAYEQGLRSGAGIIVHVDGDGQFYGDDIARVASALDHAEADVVHGVRRGRTDPWFRRALSGLVRFAVFLLCGRSVPDVNTPLRAYGQAALRRLVDGVPADALVPHVHFSISEARERLRVRYVSVASIPRRGAVAQGTMWGGGRARAVLPPRRLVRFAARALGELWRVDILGSVRRGVPHDATVRG</sequence>
<dbReference type="InterPro" id="IPR001173">
    <property type="entry name" value="Glyco_trans_2-like"/>
</dbReference>
<dbReference type="PANTHER" id="PTHR48090">
    <property type="entry name" value="UNDECAPRENYL-PHOSPHATE 4-DEOXY-4-FORMAMIDO-L-ARABINOSE TRANSFERASE-RELATED"/>
    <property type="match status" value="1"/>
</dbReference>
<name>A0ABU3T4V4_9MICO</name>
<gene>
    <name evidence="3" type="ORF">RWH45_04185</name>
</gene>
<dbReference type="InterPro" id="IPR050256">
    <property type="entry name" value="Glycosyltransferase_2"/>
</dbReference>
<comment type="similarity">
    <text evidence="1">Belongs to the glycosyltransferase 2 family.</text>
</comment>
<comment type="caution">
    <text evidence="3">The sequence shown here is derived from an EMBL/GenBank/DDBJ whole genome shotgun (WGS) entry which is preliminary data.</text>
</comment>
<evidence type="ECO:0000256" key="1">
    <source>
        <dbReference type="ARBA" id="ARBA00006739"/>
    </source>
</evidence>
<feature type="domain" description="Glycosyltransferase 2-like" evidence="2">
    <location>
        <begin position="9"/>
        <end position="139"/>
    </location>
</feature>
<dbReference type="SUPFAM" id="SSF53448">
    <property type="entry name" value="Nucleotide-diphospho-sugar transferases"/>
    <property type="match status" value="1"/>
</dbReference>
<dbReference type="PANTHER" id="PTHR48090:SF7">
    <property type="entry name" value="RFBJ PROTEIN"/>
    <property type="match status" value="1"/>
</dbReference>
<accession>A0ABU3T4V4</accession>
<dbReference type="Proteomes" id="UP001263371">
    <property type="component" value="Unassembled WGS sequence"/>
</dbReference>
<dbReference type="RefSeq" id="WP_176776565.1">
    <property type="nucleotide sequence ID" value="NZ_JAWDIS010000001.1"/>
</dbReference>
<evidence type="ECO:0000313" key="3">
    <source>
        <dbReference type="EMBL" id="MDU0366403.1"/>
    </source>
</evidence>
<evidence type="ECO:0000259" key="2">
    <source>
        <dbReference type="Pfam" id="PF00535"/>
    </source>
</evidence>
<dbReference type="Pfam" id="PF00535">
    <property type="entry name" value="Glycos_transf_2"/>
    <property type="match status" value="1"/>
</dbReference>
<reference evidence="3 4" key="1">
    <citation type="submission" date="2023-09" db="EMBL/GenBank/DDBJ databases">
        <title>Microbacterium fusihabitans sp. nov., Microbacterium phycihabitans sp. nov., and Microbacterium cervinum sp. nov., isolated from dried seaweeds of beach.</title>
        <authorList>
            <person name="Lee S.D."/>
        </authorList>
    </citation>
    <scope>NUCLEOTIDE SEQUENCE [LARGE SCALE GENOMIC DNA]</scope>
    <source>
        <strain evidence="3 4">KSW4-17</strain>
    </source>
</reference>
<organism evidence="3 4">
    <name type="scientific">Microbacterium galbum</name>
    <dbReference type="NCBI Taxonomy" id="3075994"/>
    <lineage>
        <taxon>Bacteria</taxon>
        <taxon>Bacillati</taxon>
        <taxon>Actinomycetota</taxon>
        <taxon>Actinomycetes</taxon>
        <taxon>Micrococcales</taxon>
        <taxon>Microbacteriaceae</taxon>
        <taxon>Microbacterium</taxon>
    </lineage>
</organism>
<dbReference type="CDD" id="cd04179">
    <property type="entry name" value="DPM_DPG-synthase_like"/>
    <property type="match status" value="1"/>
</dbReference>
<protein>
    <submittedName>
        <fullName evidence="3">Glycosyltransferase family 2 protein</fullName>
    </submittedName>
</protein>
<keyword evidence="4" id="KW-1185">Reference proteome</keyword>
<dbReference type="Gene3D" id="3.90.550.10">
    <property type="entry name" value="Spore Coat Polysaccharide Biosynthesis Protein SpsA, Chain A"/>
    <property type="match status" value="1"/>
</dbReference>
<evidence type="ECO:0000313" key="4">
    <source>
        <dbReference type="Proteomes" id="UP001263371"/>
    </source>
</evidence>
<dbReference type="EMBL" id="JAWDIS010000001">
    <property type="protein sequence ID" value="MDU0366403.1"/>
    <property type="molecule type" value="Genomic_DNA"/>
</dbReference>